<keyword evidence="3" id="KW-1185">Reference proteome</keyword>
<proteinExistence type="predicted"/>
<comment type="caution">
    <text evidence="2">The sequence shown here is derived from an EMBL/GenBank/DDBJ whole genome shotgun (WGS) entry which is preliminary data.</text>
</comment>
<dbReference type="Proteomes" id="UP000483286">
    <property type="component" value="Unassembled WGS sequence"/>
</dbReference>
<evidence type="ECO:0000313" key="3">
    <source>
        <dbReference type="Proteomes" id="UP000483286"/>
    </source>
</evidence>
<dbReference type="AlphaFoldDB" id="A0A7C9M923"/>
<keyword evidence="1" id="KW-1133">Transmembrane helix</keyword>
<keyword evidence="1" id="KW-0812">Transmembrane</keyword>
<accession>A0A7C9M923</accession>
<feature type="transmembrane region" description="Helical" evidence="1">
    <location>
        <begin position="79"/>
        <end position="99"/>
    </location>
</feature>
<dbReference type="EMBL" id="WQLB01000014">
    <property type="protein sequence ID" value="MVN87383.1"/>
    <property type="molecule type" value="Genomic_DNA"/>
</dbReference>
<feature type="transmembrane region" description="Helical" evidence="1">
    <location>
        <begin position="20"/>
        <end position="40"/>
    </location>
</feature>
<evidence type="ECO:0000256" key="1">
    <source>
        <dbReference type="SAM" id="Phobius"/>
    </source>
</evidence>
<evidence type="ECO:0000313" key="2">
    <source>
        <dbReference type="EMBL" id="MVN87383.1"/>
    </source>
</evidence>
<reference evidence="2 3" key="1">
    <citation type="submission" date="2019-12" db="EMBL/GenBank/DDBJ databases">
        <title>Deinococcus sp. HMF7620 Genome sequencing and assembly.</title>
        <authorList>
            <person name="Kang H."/>
            <person name="Kim H."/>
            <person name="Joh K."/>
        </authorList>
    </citation>
    <scope>NUCLEOTIDE SEQUENCE [LARGE SCALE GENOMIC DNA]</scope>
    <source>
        <strain evidence="2 3">HMF7620</strain>
    </source>
</reference>
<name>A0A7C9M923_9DEIO</name>
<organism evidence="2 3">
    <name type="scientific">Deinococcus arboris</name>
    <dbReference type="NCBI Taxonomy" id="2682977"/>
    <lineage>
        <taxon>Bacteria</taxon>
        <taxon>Thermotogati</taxon>
        <taxon>Deinococcota</taxon>
        <taxon>Deinococci</taxon>
        <taxon>Deinococcales</taxon>
        <taxon>Deinococcaceae</taxon>
        <taxon>Deinococcus</taxon>
    </lineage>
</organism>
<protein>
    <submittedName>
        <fullName evidence="2">Uncharacterized protein</fullName>
    </submittedName>
</protein>
<keyword evidence="1" id="KW-0472">Membrane</keyword>
<gene>
    <name evidence="2" type="ORF">GO986_11450</name>
</gene>
<sequence length="135" mass="14276">MPAVTPPLSPSPLVAAGRPLTLAVLWGLFMLTSLPLLAGLVQGQATGVERQVLYACATAFLLGMVWRGSIWAWRLTVSFGMVAGFLVFILGMLSGTWVISGVGLGYLVLATALVGTASIRAFLDSRWAARSGRRL</sequence>
<feature type="transmembrane region" description="Helical" evidence="1">
    <location>
        <begin position="106"/>
        <end position="123"/>
    </location>
</feature>